<evidence type="ECO:0000256" key="2">
    <source>
        <dbReference type="ARBA" id="ARBA00023239"/>
    </source>
</evidence>
<accession>A0A3S5GY85</accession>
<evidence type="ECO:0000256" key="4">
    <source>
        <dbReference type="SAM" id="MobiDB-lite"/>
    </source>
</evidence>
<dbReference type="PANTHER" id="PTHR11941:SF54">
    <property type="entry name" value="ENOYL-COA HYDRATASE, MITOCHONDRIAL"/>
    <property type="match status" value="1"/>
</dbReference>
<name>A0A3S5GY85_SORCE</name>
<dbReference type="CDD" id="cd06558">
    <property type="entry name" value="crotonase-like"/>
    <property type="match status" value="1"/>
</dbReference>
<keyword evidence="2" id="KW-0456">Lyase</keyword>
<evidence type="ECO:0000256" key="1">
    <source>
        <dbReference type="ARBA" id="ARBA00005254"/>
    </source>
</evidence>
<feature type="region of interest" description="Disordered" evidence="4">
    <location>
        <begin position="249"/>
        <end position="270"/>
    </location>
</feature>
<dbReference type="Pfam" id="PF00378">
    <property type="entry name" value="ECH_1"/>
    <property type="match status" value="1"/>
</dbReference>
<dbReference type="SUPFAM" id="SSF52096">
    <property type="entry name" value="ClpP/crotonase"/>
    <property type="match status" value="1"/>
</dbReference>
<dbReference type="InterPro" id="IPR018376">
    <property type="entry name" value="Enoyl-CoA_hyd/isom_CS"/>
</dbReference>
<evidence type="ECO:0008006" key="6">
    <source>
        <dbReference type="Google" id="ProtNLM"/>
    </source>
</evidence>
<dbReference type="Gene3D" id="1.10.12.10">
    <property type="entry name" value="Lyase 2-enoyl-coa Hydratase, Chain A, domain 2"/>
    <property type="match status" value="1"/>
</dbReference>
<dbReference type="InterPro" id="IPR029045">
    <property type="entry name" value="ClpP/crotonase-like_dom_sf"/>
</dbReference>
<dbReference type="GO" id="GO:0006635">
    <property type="term" value="P:fatty acid beta-oxidation"/>
    <property type="evidence" value="ECO:0007669"/>
    <property type="project" value="TreeGrafter"/>
</dbReference>
<protein>
    <recommendedName>
        <fullName evidence="6">Enoyl-CoA hydratase</fullName>
    </recommendedName>
</protein>
<dbReference type="InterPro" id="IPR014748">
    <property type="entry name" value="Enoyl-CoA_hydra_C"/>
</dbReference>
<dbReference type="NCBIfam" id="NF042430">
    <property type="entry name" value="EnCoAhydt_DpgD"/>
    <property type="match status" value="1"/>
</dbReference>
<reference evidence="5" key="1">
    <citation type="journal article" date="2018" name="J. Ind. Microbiol. Biotechnol.">
        <title>Genome mining reveals uncommon alkylpyrones as type III PKS products from myxobacteria.</title>
        <authorList>
            <person name="Hug J.J."/>
            <person name="Panter F."/>
            <person name="Krug D."/>
            <person name="Muller R."/>
        </authorList>
    </citation>
    <scope>NUCLEOTIDE SEQUENCE</scope>
    <source>
        <strain evidence="5">So ce1128</strain>
    </source>
</reference>
<dbReference type="PANTHER" id="PTHR11941">
    <property type="entry name" value="ENOYL-COA HYDRATASE-RELATED"/>
    <property type="match status" value="1"/>
</dbReference>
<proteinExistence type="inferred from homology"/>
<evidence type="ECO:0000313" key="5">
    <source>
        <dbReference type="EMBL" id="AYM54261.1"/>
    </source>
</evidence>
<sequence length="270" mass="29550">MEAASNEPRVRYEKREHVAYVTLDRPHVLNAMDLRMHEELASVWDDFEADDEIRVGVLTGAGDRAFSVGQDLKELAERIRAGAAGEATFGSRGKPGWPRLTERFDRTKPLIAKVRGHALGGGFELALACDIIVAAEDASFALPEARLGLIAGAGGVFRLTRQIPVRTALGYLMTGRTMTAARAFELGLVNDVVPADELDACVDGWVRDILRCAPLSVRAIKEAVTKSATVPLEQAFAMKYAWEEARKASHDAQEGPQAFAEKRPPVWRGR</sequence>
<dbReference type="AlphaFoldDB" id="A0A3S5GY85"/>
<comment type="similarity">
    <text evidence="1 3">Belongs to the enoyl-CoA hydratase/isomerase family.</text>
</comment>
<dbReference type="GO" id="GO:0016829">
    <property type="term" value="F:lyase activity"/>
    <property type="evidence" value="ECO:0007669"/>
    <property type="project" value="UniProtKB-KW"/>
</dbReference>
<dbReference type="InterPro" id="IPR001753">
    <property type="entry name" value="Enoyl-CoA_hydra/iso"/>
</dbReference>
<evidence type="ECO:0000256" key="3">
    <source>
        <dbReference type="RuleBase" id="RU003707"/>
    </source>
</evidence>
<organism evidence="5">
    <name type="scientific">Sorangium cellulosum</name>
    <name type="common">Polyangium cellulosum</name>
    <dbReference type="NCBI Taxonomy" id="56"/>
    <lineage>
        <taxon>Bacteria</taxon>
        <taxon>Pseudomonadati</taxon>
        <taxon>Myxococcota</taxon>
        <taxon>Polyangia</taxon>
        <taxon>Polyangiales</taxon>
        <taxon>Polyangiaceae</taxon>
        <taxon>Sorangium</taxon>
    </lineage>
</organism>
<dbReference type="PROSITE" id="PS00166">
    <property type="entry name" value="ENOYL_COA_HYDRATASE"/>
    <property type="match status" value="1"/>
</dbReference>
<dbReference type="InterPro" id="IPR054898">
    <property type="entry name" value="EnCoAhydt_DpgD"/>
</dbReference>
<dbReference type="Gene3D" id="3.90.226.10">
    <property type="entry name" value="2-enoyl-CoA Hydratase, Chain A, domain 1"/>
    <property type="match status" value="1"/>
</dbReference>
<dbReference type="EMBL" id="MH908920">
    <property type="protein sequence ID" value="AYM54261.1"/>
    <property type="molecule type" value="Genomic_DNA"/>
</dbReference>